<dbReference type="PROSITE" id="PS51219">
    <property type="entry name" value="DPCK"/>
    <property type="match status" value="1"/>
</dbReference>
<dbReference type="InterPro" id="IPR027417">
    <property type="entry name" value="P-loop_NTPase"/>
</dbReference>
<evidence type="ECO:0000313" key="8">
    <source>
        <dbReference type="EMBL" id="MFC3848213.1"/>
    </source>
</evidence>
<comment type="catalytic activity">
    <reaction evidence="6">
        <text>3'-dephospho-CoA + ATP = ADP + CoA + H(+)</text>
        <dbReference type="Rhea" id="RHEA:18245"/>
        <dbReference type="ChEBI" id="CHEBI:15378"/>
        <dbReference type="ChEBI" id="CHEBI:30616"/>
        <dbReference type="ChEBI" id="CHEBI:57287"/>
        <dbReference type="ChEBI" id="CHEBI:57328"/>
        <dbReference type="ChEBI" id="CHEBI:456216"/>
        <dbReference type="EC" id="2.7.1.24"/>
    </reaction>
</comment>
<evidence type="ECO:0000256" key="2">
    <source>
        <dbReference type="ARBA" id="ARBA00022679"/>
    </source>
</evidence>
<keyword evidence="5 6" id="KW-0173">Coenzyme A biosynthesis</keyword>
<evidence type="ECO:0000256" key="3">
    <source>
        <dbReference type="ARBA" id="ARBA00022741"/>
    </source>
</evidence>
<keyword evidence="9" id="KW-1185">Reference proteome</keyword>
<comment type="function">
    <text evidence="6">Catalyzes the phosphorylation of the 3'-hydroxyl group of dephosphocoenzyme A to form coenzyme A.</text>
</comment>
<proteinExistence type="inferred from homology"/>
<evidence type="ECO:0000256" key="6">
    <source>
        <dbReference type="HAMAP-Rule" id="MF_00376"/>
    </source>
</evidence>
<evidence type="ECO:0000256" key="7">
    <source>
        <dbReference type="NCBIfam" id="TIGR00152"/>
    </source>
</evidence>
<name>A0ABV7ZI49_9HELI</name>
<dbReference type="Gene3D" id="3.40.50.300">
    <property type="entry name" value="P-loop containing nucleotide triphosphate hydrolases"/>
    <property type="match status" value="1"/>
</dbReference>
<gene>
    <name evidence="6 8" type="primary">coaE</name>
    <name evidence="8" type="ORF">ACFOPX_06720</name>
</gene>
<dbReference type="NCBIfam" id="TIGR00152">
    <property type="entry name" value="dephospho-CoA kinase"/>
    <property type="match status" value="1"/>
</dbReference>
<dbReference type="PANTHER" id="PTHR10695">
    <property type="entry name" value="DEPHOSPHO-COA KINASE-RELATED"/>
    <property type="match status" value="1"/>
</dbReference>
<keyword evidence="4 6" id="KW-0067">ATP-binding</keyword>
<comment type="pathway">
    <text evidence="6">Cofactor biosynthesis; coenzyme A biosynthesis; CoA from (R)-pantothenate: step 5/5.</text>
</comment>
<keyword evidence="6 8" id="KW-0418">Kinase</keyword>
<evidence type="ECO:0000256" key="4">
    <source>
        <dbReference type="ARBA" id="ARBA00022840"/>
    </source>
</evidence>
<dbReference type="Pfam" id="PF01121">
    <property type="entry name" value="CoaE"/>
    <property type="match status" value="1"/>
</dbReference>
<keyword evidence="2 6" id="KW-0808">Transferase</keyword>
<comment type="caution">
    <text evidence="8">The sequence shown here is derived from an EMBL/GenBank/DDBJ whole genome shotgun (WGS) entry which is preliminary data.</text>
</comment>
<dbReference type="RefSeq" id="WP_382262735.1">
    <property type="nucleotide sequence ID" value="NZ_FZMF01000002.1"/>
</dbReference>
<keyword evidence="6" id="KW-0963">Cytoplasm</keyword>
<dbReference type="CDD" id="cd02022">
    <property type="entry name" value="DPCK"/>
    <property type="match status" value="1"/>
</dbReference>
<sequence>MRASAQKLSLKHAFVLTGGIGTGKSTAASLLSLHGYSVLDADKIAHELFDTHNAQIAHLFAEVATHNTITRQALAPLIFSDSNARAKLEALIHPKVRTRLLEQAQQLEAHHQPYFLDIPLFYEIEGVKSYGISQVILIYAPRNLQITRLQARDHLSLEQIEQRLNAQMDIEIKKSLSPFVLDNSKDLKHLQAEIDRLLAQIKGS</sequence>
<comment type="subcellular location">
    <subcellularLocation>
        <location evidence="6">Cytoplasm</location>
    </subcellularLocation>
</comment>
<dbReference type="PANTHER" id="PTHR10695:SF46">
    <property type="entry name" value="BIFUNCTIONAL COENZYME A SYNTHASE-RELATED"/>
    <property type="match status" value="1"/>
</dbReference>
<accession>A0ABV7ZI49</accession>
<dbReference type="EMBL" id="JBHRZO010000048">
    <property type="protein sequence ID" value="MFC3848213.1"/>
    <property type="molecule type" value="Genomic_DNA"/>
</dbReference>
<dbReference type="EC" id="2.7.1.24" evidence="6 7"/>
<dbReference type="InterPro" id="IPR001977">
    <property type="entry name" value="Depp_CoAkinase"/>
</dbReference>
<evidence type="ECO:0000313" key="9">
    <source>
        <dbReference type="Proteomes" id="UP001595783"/>
    </source>
</evidence>
<dbReference type="Proteomes" id="UP001595783">
    <property type="component" value="Unassembled WGS sequence"/>
</dbReference>
<comment type="similarity">
    <text evidence="1 6">Belongs to the CoaE family.</text>
</comment>
<dbReference type="HAMAP" id="MF_00376">
    <property type="entry name" value="Dephospho_CoA_kinase"/>
    <property type="match status" value="1"/>
</dbReference>
<evidence type="ECO:0000256" key="1">
    <source>
        <dbReference type="ARBA" id="ARBA00009018"/>
    </source>
</evidence>
<keyword evidence="3 6" id="KW-0547">Nucleotide-binding</keyword>
<reference evidence="9" key="1">
    <citation type="journal article" date="2019" name="Int. J. Syst. Evol. Microbiol.">
        <title>The Global Catalogue of Microorganisms (GCM) 10K type strain sequencing project: providing services to taxonomists for standard genome sequencing and annotation.</title>
        <authorList>
            <consortium name="The Broad Institute Genomics Platform"/>
            <consortium name="The Broad Institute Genome Sequencing Center for Infectious Disease"/>
            <person name="Wu L."/>
            <person name="Ma J."/>
        </authorList>
    </citation>
    <scope>NUCLEOTIDE SEQUENCE [LARGE SCALE GENOMIC DNA]</scope>
    <source>
        <strain evidence="9">CCUG 53816</strain>
    </source>
</reference>
<organism evidence="8 9">
    <name type="scientific">Helicobacter baculiformis</name>
    <dbReference type="NCBI Taxonomy" id="427351"/>
    <lineage>
        <taxon>Bacteria</taxon>
        <taxon>Pseudomonadati</taxon>
        <taxon>Campylobacterota</taxon>
        <taxon>Epsilonproteobacteria</taxon>
        <taxon>Campylobacterales</taxon>
        <taxon>Helicobacteraceae</taxon>
        <taxon>Helicobacter</taxon>
    </lineage>
</organism>
<dbReference type="GO" id="GO:0004140">
    <property type="term" value="F:dephospho-CoA kinase activity"/>
    <property type="evidence" value="ECO:0007669"/>
    <property type="project" value="UniProtKB-EC"/>
</dbReference>
<evidence type="ECO:0000256" key="5">
    <source>
        <dbReference type="ARBA" id="ARBA00022993"/>
    </source>
</evidence>
<protein>
    <recommendedName>
        <fullName evidence="6 7">Dephospho-CoA kinase</fullName>
        <ecNumber evidence="6 7">2.7.1.24</ecNumber>
    </recommendedName>
    <alternativeName>
        <fullName evidence="6">Dephosphocoenzyme A kinase</fullName>
    </alternativeName>
</protein>
<dbReference type="SUPFAM" id="SSF52540">
    <property type="entry name" value="P-loop containing nucleoside triphosphate hydrolases"/>
    <property type="match status" value="1"/>
</dbReference>
<feature type="binding site" evidence="6">
    <location>
        <begin position="21"/>
        <end position="26"/>
    </location>
    <ligand>
        <name>ATP</name>
        <dbReference type="ChEBI" id="CHEBI:30616"/>
    </ligand>
</feature>